<dbReference type="Pfam" id="PF00652">
    <property type="entry name" value="Ricin_B_lectin"/>
    <property type="match status" value="1"/>
</dbReference>
<evidence type="ECO:0000313" key="4">
    <source>
        <dbReference type="EMBL" id="ERL95254.1"/>
    </source>
</evidence>
<accession>N6TQY6</accession>
<feature type="transmembrane region" description="Helical" evidence="1">
    <location>
        <begin position="54"/>
        <end position="73"/>
    </location>
</feature>
<dbReference type="EMBL" id="KB741261">
    <property type="protein sequence ID" value="ENN71625.1"/>
    <property type="molecule type" value="Genomic_DNA"/>
</dbReference>
<proteinExistence type="predicted"/>
<keyword evidence="1" id="KW-0812">Transmembrane</keyword>
<feature type="domain" description="Ricin B lectin" evidence="2">
    <location>
        <begin position="86"/>
        <end position="223"/>
    </location>
</feature>
<dbReference type="EMBL" id="KB632413">
    <property type="protein sequence ID" value="ERL95254.1"/>
    <property type="molecule type" value="Genomic_DNA"/>
</dbReference>
<dbReference type="Gene3D" id="2.80.10.50">
    <property type="match status" value="1"/>
</dbReference>
<organism evidence="3">
    <name type="scientific">Dendroctonus ponderosae</name>
    <name type="common">Mountain pine beetle</name>
    <dbReference type="NCBI Taxonomy" id="77166"/>
    <lineage>
        <taxon>Eukaryota</taxon>
        <taxon>Metazoa</taxon>
        <taxon>Ecdysozoa</taxon>
        <taxon>Arthropoda</taxon>
        <taxon>Hexapoda</taxon>
        <taxon>Insecta</taxon>
        <taxon>Pterygota</taxon>
        <taxon>Neoptera</taxon>
        <taxon>Endopterygota</taxon>
        <taxon>Coleoptera</taxon>
        <taxon>Polyphaga</taxon>
        <taxon>Cucujiformia</taxon>
        <taxon>Curculionidae</taxon>
        <taxon>Scolytinae</taxon>
        <taxon>Dendroctonus</taxon>
    </lineage>
</organism>
<reference evidence="3 5" key="1">
    <citation type="journal article" date="2013" name="Genome Biol.">
        <title>Draft genome of the mountain pine beetle, Dendroctonus ponderosae Hopkins, a major forest pest.</title>
        <authorList>
            <person name="Keeling C.I."/>
            <person name="Yuen M.M."/>
            <person name="Liao N.Y."/>
            <person name="Docking T.R."/>
            <person name="Chan S.K."/>
            <person name="Taylor G.A."/>
            <person name="Palmquist D.L."/>
            <person name="Jackman S.D."/>
            <person name="Nguyen A."/>
            <person name="Li M."/>
            <person name="Henderson H."/>
            <person name="Janes J.K."/>
            <person name="Zhao Y."/>
            <person name="Pandoh P."/>
            <person name="Moore R."/>
            <person name="Sperling F.A."/>
            <person name="Huber D.P."/>
            <person name="Birol I."/>
            <person name="Jones S.J."/>
            <person name="Bohlmann J."/>
        </authorList>
    </citation>
    <scope>NUCLEOTIDE SEQUENCE</scope>
</reference>
<keyword evidence="1" id="KW-1133">Transmembrane helix</keyword>
<dbReference type="InterPro" id="IPR000772">
    <property type="entry name" value="Ricin_B_lectin"/>
</dbReference>
<dbReference type="HOGENOM" id="CLU_1112301_0_0_1"/>
<evidence type="ECO:0000313" key="3">
    <source>
        <dbReference type="EMBL" id="ENN71625.1"/>
    </source>
</evidence>
<sequence length="250" mass="27805">MSSSSRTESNHPSHCSTLASSRTNTVSTFTSRYSCDCDEEARQKLRAVICIKSSLAIFTLLGGAFLALTINVWSRSHANDDDLPNTLYQITANLGTGLCLNSNEYNGLILVNCTGLQNQEQKPFIYDAKAGKVKTEKGCVEPLGDKIDHIGDEQSVYPINVNPCVSDRRKGRGQSWKAWKPSSGSFNLYNNNQRNCLTGLGENQMVILTECSEADLKQRWGFTTPENMRELLYGESRVKEYVWVDGAEKV</sequence>
<gene>
    <name evidence="4" type="ORF">D910_12521</name>
    <name evidence="3" type="ORF">YQE_11724</name>
</gene>
<evidence type="ECO:0000313" key="5">
    <source>
        <dbReference type="Proteomes" id="UP000030742"/>
    </source>
</evidence>
<protein>
    <recommendedName>
        <fullName evidence="2">Ricin B lectin domain-containing protein</fullName>
    </recommendedName>
</protein>
<dbReference type="SMART" id="SM00458">
    <property type="entry name" value="RICIN"/>
    <property type="match status" value="1"/>
</dbReference>
<name>N6TQY6_DENPD</name>
<dbReference type="SUPFAM" id="SSF50370">
    <property type="entry name" value="Ricin B-like lectins"/>
    <property type="match status" value="1"/>
</dbReference>
<dbReference type="Proteomes" id="UP000030742">
    <property type="component" value="Unassembled WGS sequence"/>
</dbReference>
<dbReference type="PROSITE" id="PS50231">
    <property type="entry name" value="RICIN_B_LECTIN"/>
    <property type="match status" value="1"/>
</dbReference>
<evidence type="ECO:0000259" key="2">
    <source>
        <dbReference type="SMART" id="SM00458"/>
    </source>
</evidence>
<evidence type="ECO:0000256" key="1">
    <source>
        <dbReference type="SAM" id="Phobius"/>
    </source>
</evidence>
<dbReference type="InterPro" id="IPR035992">
    <property type="entry name" value="Ricin_B-like_lectins"/>
</dbReference>
<keyword evidence="1" id="KW-0472">Membrane</keyword>
<dbReference type="AlphaFoldDB" id="N6TQY6"/>
<feature type="non-terminal residue" evidence="3">
    <location>
        <position position="1"/>
    </location>
</feature>